<name>A0A0K0E3S1_STRER</name>
<dbReference type="PANTHER" id="PTHR11679">
    <property type="entry name" value="VESICLE PROTEIN SORTING-ASSOCIATED"/>
    <property type="match status" value="1"/>
</dbReference>
<dbReference type="PIRSF" id="PIRSF005715">
    <property type="entry name" value="VPS45_Sec1"/>
    <property type="match status" value="1"/>
</dbReference>
<organism evidence="3">
    <name type="scientific">Strongyloides stercoralis</name>
    <name type="common">Threadworm</name>
    <dbReference type="NCBI Taxonomy" id="6248"/>
    <lineage>
        <taxon>Eukaryota</taxon>
        <taxon>Metazoa</taxon>
        <taxon>Ecdysozoa</taxon>
        <taxon>Nematoda</taxon>
        <taxon>Chromadorea</taxon>
        <taxon>Rhabditida</taxon>
        <taxon>Tylenchina</taxon>
        <taxon>Panagrolaimomorpha</taxon>
        <taxon>Strongyloidoidea</taxon>
        <taxon>Strongyloididae</taxon>
        <taxon>Strongyloides</taxon>
    </lineage>
</organism>
<dbReference type="InterPro" id="IPR043127">
    <property type="entry name" value="Sec-1-like_dom3a"/>
</dbReference>
<keyword evidence="2" id="KW-1185">Reference proteome</keyword>
<dbReference type="InterPro" id="IPR043154">
    <property type="entry name" value="Sec-1-like_dom1"/>
</dbReference>
<protein>
    <submittedName>
        <fullName evidence="3">Vacuolar protein sorting-associated protein 45</fullName>
    </submittedName>
</protein>
<dbReference type="Proteomes" id="UP000035681">
    <property type="component" value="Unplaced"/>
</dbReference>
<comment type="similarity">
    <text evidence="1">Belongs to the STXBP/unc-18/SEC1 family.</text>
</comment>
<dbReference type="WBParaSite" id="TCONS_00008359.p1">
    <property type="protein sequence ID" value="TCONS_00008359.p1"/>
    <property type="gene ID" value="XLOC_006308"/>
</dbReference>
<dbReference type="Gene3D" id="1.25.40.60">
    <property type="match status" value="1"/>
</dbReference>
<dbReference type="AlphaFoldDB" id="A0A0K0E3S1"/>
<dbReference type="STRING" id="6248.A0A0K0E3S1"/>
<dbReference type="Gene3D" id="3.40.50.1910">
    <property type="match status" value="1"/>
</dbReference>
<dbReference type="SUPFAM" id="SSF56815">
    <property type="entry name" value="Sec1/munc18-like (SM) proteins"/>
    <property type="match status" value="1"/>
</dbReference>
<dbReference type="Gene3D" id="3.40.50.2060">
    <property type="match status" value="1"/>
</dbReference>
<evidence type="ECO:0000313" key="2">
    <source>
        <dbReference type="Proteomes" id="UP000035681"/>
    </source>
</evidence>
<dbReference type="InterPro" id="IPR001619">
    <property type="entry name" value="Sec1-like"/>
</dbReference>
<dbReference type="Pfam" id="PF00995">
    <property type="entry name" value="Sec1"/>
    <property type="match status" value="1"/>
</dbReference>
<evidence type="ECO:0000313" key="3">
    <source>
        <dbReference type="WBParaSite" id="SSTP_0000414200.1"/>
    </source>
</evidence>
<dbReference type="InterPro" id="IPR027482">
    <property type="entry name" value="Sec1-like_dom2"/>
</dbReference>
<proteinExistence type="inferred from homology"/>
<evidence type="ECO:0000256" key="1">
    <source>
        <dbReference type="ARBA" id="ARBA00009884"/>
    </source>
</evidence>
<accession>A0A0K0E3S1</accession>
<dbReference type="WBParaSite" id="SSTP_0000414200.1">
    <property type="protein sequence ID" value="SSTP_0000414200.1"/>
    <property type="gene ID" value="SSTP_0000414200"/>
</dbReference>
<dbReference type="GO" id="GO:0016192">
    <property type="term" value="P:vesicle-mediated transport"/>
    <property type="evidence" value="ECO:0007669"/>
    <property type="project" value="InterPro"/>
</dbReference>
<reference evidence="3" key="1">
    <citation type="submission" date="2015-08" db="UniProtKB">
        <authorList>
            <consortium name="WormBaseParasite"/>
        </authorList>
    </citation>
    <scope>IDENTIFICATION</scope>
</reference>
<sequence>MNVLTASQLYIDEMIRLTGPGMKILLMDKETTSIVSCSFSQSELMQKEVYLFERIDTINIRDSVKYIKAIVFVRPTFKNVQFLIEELKNPKYSLYYIFFSNFIPKTEIKQLARYDNNEVVRDLHEFFLDSIPLSTNLLTLGIPNCYTIKNGLFEINEEYLNRAIEMLTACSLSFKRKPIVRYQRNSKNCARLAEGIDKLRSREEHLFESCNDDVLILILERSEDPITPLLNQWTYEAMVHELFGINNNKVILNLKNKDDKGNVVDESKIFVLNCLQDEFYATNMYLNFGEIGQNIKQLMNEHQEKAKVHQKLDSVQDMKKFIENYPQFKKMSGTLSKHVQIVSELAAIVAREKLMEISELEQTMFANGDHNECLENVKKLLQNSNISDLNAVRLVMIYGLRFEGHVNNALPSLLSILRQRGVDGKYFTAIENLFTYSGSNIRQGDLFKKNPSASELAKRIIKGFKGIENIFTEHDPYILRLLEDIVRGRLTEQSFPYIWNNGNFGVNGKRIEGIIVYIVGGATYEESAAVNLFNLKKLQNPSYPKVVLASNYVHNTKSFIDMLSNSQK</sequence>
<dbReference type="Gene3D" id="3.90.830.10">
    <property type="entry name" value="Syntaxin Binding Protein 1, Chain A, domain 2"/>
    <property type="match status" value="1"/>
</dbReference>
<dbReference type="InterPro" id="IPR036045">
    <property type="entry name" value="Sec1-like_sf"/>
</dbReference>